<proteinExistence type="predicted"/>
<sequence>MAKDGSVAPKERINIKYVPATGDQQQEIELPLKLIVTGDFKGHTEETPLEDRTAINVNQHNFNSVMTETDLSVNMTVADHLSDEKDDMMNIDLKFKTLADFTPDNIVKNVPE</sequence>
<dbReference type="AlphaFoldDB" id="A0A3B0WZJ5"/>
<dbReference type="PANTHER" id="PTHR35850">
    <property type="entry name" value="CYTOPLASMIC PROTEIN-RELATED"/>
    <property type="match status" value="1"/>
</dbReference>
<gene>
    <name evidence="1" type="ORF">MNBD_GAMMA04-491</name>
</gene>
<dbReference type="NCBIfam" id="TIGR03358">
    <property type="entry name" value="VI_chp_5"/>
    <property type="match status" value="1"/>
</dbReference>
<reference evidence="1" key="1">
    <citation type="submission" date="2018-06" db="EMBL/GenBank/DDBJ databases">
        <authorList>
            <person name="Zhirakovskaya E."/>
        </authorList>
    </citation>
    <scope>NUCLEOTIDE SEQUENCE</scope>
</reference>
<dbReference type="PANTHER" id="PTHR35850:SF2">
    <property type="entry name" value="TYPE VI SECRETION SYSTEM CONTRACTILE SHEATH SMALL SUBUNIT"/>
    <property type="match status" value="1"/>
</dbReference>
<dbReference type="EMBL" id="UOFB01000380">
    <property type="protein sequence ID" value="VAW49766.1"/>
    <property type="molecule type" value="Genomic_DNA"/>
</dbReference>
<evidence type="ECO:0000313" key="1">
    <source>
        <dbReference type="EMBL" id="VAW49766.1"/>
    </source>
</evidence>
<accession>A0A3B0WZJ5</accession>
<name>A0A3B0WZJ5_9ZZZZ</name>
<dbReference type="InterPro" id="IPR008312">
    <property type="entry name" value="T6SS_TssB1"/>
</dbReference>
<feature type="non-terminal residue" evidence="1">
    <location>
        <position position="112"/>
    </location>
</feature>
<protein>
    <submittedName>
        <fullName evidence="1">Uncharacterized protein ImpB</fullName>
    </submittedName>
</protein>
<dbReference type="Pfam" id="PF05591">
    <property type="entry name" value="T6SS_VipA"/>
    <property type="match status" value="1"/>
</dbReference>
<organism evidence="1">
    <name type="scientific">hydrothermal vent metagenome</name>
    <dbReference type="NCBI Taxonomy" id="652676"/>
    <lineage>
        <taxon>unclassified sequences</taxon>
        <taxon>metagenomes</taxon>
        <taxon>ecological metagenomes</taxon>
    </lineage>
</organism>